<dbReference type="Proteomes" id="UP001059596">
    <property type="component" value="Unassembled WGS sequence"/>
</dbReference>
<sequence>MCAEIPKLRIATFVKDTKVVKGYIMESYVTNRPSLSLYEFRRPDIDPSELVSHSDKEGNVNDDSGPETPIAHITTPKRLSRSTKQ</sequence>
<evidence type="ECO:0000256" key="1">
    <source>
        <dbReference type="SAM" id="MobiDB-lite"/>
    </source>
</evidence>
<comment type="caution">
    <text evidence="2">The sequence shown here is derived from an EMBL/GenBank/DDBJ whole genome shotgun (WGS) entry which is preliminary data.</text>
</comment>
<dbReference type="EMBL" id="JAMKOV010000002">
    <property type="protein sequence ID" value="KAI8043772.1"/>
    <property type="molecule type" value="Genomic_DNA"/>
</dbReference>
<reference evidence="2" key="1">
    <citation type="journal article" date="2023" name="Genome Biol. Evol.">
        <title>Long-read-based Genome Assembly of Drosophila gunungcola Reveals Fewer Chemosensory Genes in Flower-breeding Species.</title>
        <authorList>
            <person name="Negi A."/>
            <person name="Liao B.Y."/>
            <person name="Yeh S.D."/>
        </authorList>
    </citation>
    <scope>NUCLEOTIDE SEQUENCE</scope>
    <source>
        <strain evidence="2">Sukarami</strain>
    </source>
</reference>
<evidence type="ECO:0000313" key="2">
    <source>
        <dbReference type="EMBL" id="KAI8043772.1"/>
    </source>
</evidence>
<proteinExistence type="predicted"/>
<accession>A0A9Q0BT48</accession>
<evidence type="ECO:0000313" key="3">
    <source>
        <dbReference type="Proteomes" id="UP001059596"/>
    </source>
</evidence>
<protein>
    <submittedName>
        <fullName evidence="2">Uncharacterized protein</fullName>
    </submittedName>
</protein>
<name>A0A9Q0BT48_9MUSC</name>
<gene>
    <name evidence="2" type="ORF">M5D96_005110</name>
</gene>
<keyword evidence="3" id="KW-1185">Reference proteome</keyword>
<dbReference type="AlphaFoldDB" id="A0A9Q0BT48"/>
<feature type="region of interest" description="Disordered" evidence="1">
    <location>
        <begin position="47"/>
        <end position="85"/>
    </location>
</feature>
<organism evidence="2 3">
    <name type="scientific">Drosophila gunungcola</name>
    <name type="common">fruit fly</name>
    <dbReference type="NCBI Taxonomy" id="103775"/>
    <lineage>
        <taxon>Eukaryota</taxon>
        <taxon>Metazoa</taxon>
        <taxon>Ecdysozoa</taxon>
        <taxon>Arthropoda</taxon>
        <taxon>Hexapoda</taxon>
        <taxon>Insecta</taxon>
        <taxon>Pterygota</taxon>
        <taxon>Neoptera</taxon>
        <taxon>Endopterygota</taxon>
        <taxon>Diptera</taxon>
        <taxon>Brachycera</taxon>
        <taxon>Muscomorpha</taxon>
        <taxon>Ephydroidea</taxon>
        <taxon>Drosophilidae</taxon>
        <taxon>Drosophila</taxon>
        <taxon>Sophophora</taxon>
    </lineage>
</organism>
<feature type="non-terminal residue" evidence="2">
    <location>
        <position position="85"/>
    </location>
</feature>